<feature type="region of interest" description="Disordered" evidence="1">
    <location>
        <begin position="208"/>
        <end position="243"/>
    </location>
</feature>
<feature type="compositionally biased region" description="Polar residues" evidence="1">
    <location>
        <begin position="208"/>
        <end position="217"/>
    </location>
</feature>
<reference evidence="2 3" key="1">
    <citation type="journal article" date="2021" name="Elife">
        <title>Chloroplast acquisition without the gene transfer in kleptoplastic sea slugs, Plakobranchus ocellatus.</title>
        <authorList>
            <person name="Maeda T."/>
            <person name="Takahashi S."/>
            <person name="Yoshida T."/>
            <person name="Shimamura S."/>
            <person name="Takaki Y."/>
            <person name="Nagai Y."/>
            <person name="Toyoda A."/>
            <person name="Suzuki Y."/>
            <person name="Arimoto A."/>
            <person name="Ishii H."/>
            <person name="Satoh N."/>
            <person name="Nishiyama T."/>
            <person name="Hasebe M."/>
            <person name="Maruyama T."/>
            <person name="Minagawa J."/>
            <person name="Obokata J."/>
            <person name="Shigenobu S."/>
        </authorList>
    </citation>
    <scope>NUCLEOTIDE SEQUENCE [LARGE SCALE GENOMIC DNA]</scope>
</reference>
<feature type="region of interest" description="Disordered" evidence="1">
    <location>
        <begin position="556"/>
        <end position="577"/>
    </location>
</feature>
<comment type="caution">
    <text evidence="2">The sequence shown here is derived from an EMBL/GenBank/DDBJ whole genome shotgun (WGS) entry which is preliminary data.</text>
</comment>
<evidence type="ECO:0000313" key="2">
    <source>
        <dbReference type="EMBL" id="GFN89677.1"/>
    </source>
</evidence>
<proteinExistence type="predicted"/>
<accession>A0AAV3Z5F2</accession>
<feature type="region of interest" description="Disordered" evidence="1">
    <location>
        <begin position="275"/>
        <end position="314"/>
    </location>
</feature>
<evidence type="ECO:0000313" key="3">
    <source>
        <dbReference type="Proteomes" id="UP000735302"/>
    </source>
</evidence>
<organism evidence="2 3">
    <name type="scientific">Plakobranchus ocellatus</name>
    <dbReference type="NCBI Taxonomy" id="259542"/>
    <lineage>
        <taxon>Eukaryota</taxon>
        <taxon>Metazoa</taxon>
        <taxon>Spiralia</taxon>
        <taxon>Lophotrochozoa</taxon>
        <taxon>Mollusca</taxon>
        <taxon>Gastropoda</taxon>
        <taxon>Heterobranchia</taxon>
        <taxon>Euthyneura</taxon>
        <taxon>Panpulmonata</taxon>
        <taxon>Sacoglossa</taxon>
        <taxon>Placobranchoidea</taxon>
        <taxon>Plakobranchidae</taxon>
        <taxon>Plakobranchus</taxon>
    </lineage>
</organism>
<feature type="compositionally biased region" description="Polar residues" evidence="1">
    <location>
        <begin position="281"/>
        <end position="310"/>
    </location>
</feature>
<dbReference type="Proteomes" id="UP000735302">
    <property type="component" value="Unassembled WGS sequence"/>
</dbReference>
<name>A0AAV3Z5F2_9GAST</name>
<feature type="compositionally biased region" description="Polar residues" evidence="1">
    <location>
        <begin position="1"/>
        <end position="17"/>
    </location>
</feature>
<dbReference type="EMBL" id="BLXT01001947">
    <property type="protein sequence ID" value="GFN89677.1"/>
    <property type="molecule type" value="Genomic_DNA"/>
</dbReference>
<dbReference type="AlphaFoldDB" id="A0AAV3Z5F2"/>
<feature type="compositionally biased region" description="Low complexity" evidence="1">
    <location>
        <begin position="218"/>
        <end position="234"/>
    </location>
</feature>
<sequence>MGFSQNTTMGKQESTQAEHGGIKESAMSISVLIMSLFLLATSCLAQDNNSLPLMRFGNFFHVTFPNNTLHRFYECLCDIKIIQCCLIYKIRDDVAVFELSYPFTVIKLQHLRASSNSSTLYKNVFKCDTLDYTARDSVNCYRQTANDNTCERNKNCLTYSVPLNYTTCSYHCTQLVWPNAFGFPITFENFGEFPTPLENEKCFASDVPRSTQASTKRNNSTSFFSDDTSTPNSTKENNRDSSPFPIPIAAGVGSCLVIMSVAAFVMHRIKHRKQKVKYRTETNTSAPILGTSTIDNSNNTYLPQDPSSSGEPEEVRYQTLDEVTGDSRDEQTAAGCDNDGYSVIQDCTTECQGEENRMERVFTGCQQEEKRMERAFTGCQQEETRMERAITECQQEKNRMERACRPLPAPPSAGIIASAIPNSIVPSHPPSSPVELNQSLSDIKSQPLSIRPNPTPHRGRTDPKKNKEMGLVNIQGDHPAFKGHTHVKLVRTEWGEMELISLEDEPVFSDYYSRLQLISLKDSAVGVIGLTNSHTDTNFFDIFKITEAEKTNHLRHTPNRSNFENIDHKPSASSHAKEIPNPYVDIVFIGPLEMVRDVGFGPCDYMKVLDIDPGLNASTDSGYLTVLDIDPATDKLSFNK</sequence>
<feature type="region of interest" description="Disordered" evidence="1">
    <location>
        <begin position="443"/>
        <end position="466"/>
    </location>
</feature>
<evidence type="ECO:0000256" key="1">
    <source>
        <dbReference type="SAM" id="MobiDB-lite"/>
    </source>
</evidence>
<feature type="compositionally biased region" description="Basic and acidic residues" evidence="1">
    <location>
        <begin position="565"/>
        <end position="577"/>
    </location>
</feature>
<protein>
    <submittedName>
        <fullName evidence="2">Uncharacterized protein</fullName>
    </submittedName>
</protein>
<gene>
    <name evidence="2" type="ORF">PoB_001618300</name>
</gene>
<feature type="region of interest" description="Disordered" evidence="1">
    <location>
        <begin position="1"/>
        <end position="20"/>
    </location>
</feature>
<keyword evidence="3" id="KW-1185">Reference proteome</keyword>